<evidence type="ECO:0000256" key="3">
    <source>
        <dbReference type="ARBA" id="ARBA00004763"/>
    </source>
</evidence>
<dbReference type="STRING" id="237018.SAMN04489723_1167"/>
<dbReference type="InterPro" id="IPR006390">
    <property type="entry name" value="DHP_synth_dom"/>
</dbReference>
<keyword evidence="6" id="KW-0479">Metal-binding</keyword>
<dbReference type="PANTHER" id="PTHR20941:SF1">
    <property type="entry name" value="FOLIC ACID SYNTHESIS PROTEIN FOL1"/>
    <property type="match status" value="1"/>
</dbReference>
<gene>
    <name evidence="10" type="ORF">SAMN04489723_1167</name>
</gene>
<evidence type="ECO:0000259" key="9">
    <source>
        <dbReference type="PROSITE" id="PS50972"/>
    </source>
</evidence>
<dbReference type="GO" id="GO:0005829">
    <property type="term" value="C:cytosol"/>
    <property type="evidence" value="ECO:0007669"/>
    <property type="project" value="TreeGrafter"/>
</dbReference>
<keyword evidence="7" id="KW-0460">Magnesium</keyword>
<dbReference type="InterPro" id="IPR045031">
    <property type="entry name" value="DHP_synth-like"/>
</dbReference>
<accession>A0A1I1BV17</accession>
<reference evidence="10 11" key="1">
    <citation type="submission" date="2016-10" db="EMBL/GenBank/DDBJ databases">
        <authorList>
            <person name="de Groot N.N."/>
        </authorList>
    </citation>
    <scope>NUCLEOTIDE SEQUENCE [LARGE SCALE GENOMIC DNA]</scope>
    <source>
        <strain evidence="10 11">DSM 23399</strain>
    </source>
</reference>
<dbReference type="InterPro" id="IPR000489">
    <property type="entry name" value="Pterin-binding_dom"/>
</dbReference>
<dbReference type="EMBL" id="FOKK01000016">
    <property type="protein sequence ID" value="SFB52163.1"/>
    <property type="molecule type" value="Genomic_DNA"/>
</dbReference>
<dbReference type="EC" id="2.5.1.15" evidence="4"/>
<dbReference type="CDD" id="cd00739">
    <property type="entry name" value="DHPS"/>
    <property type="match status" value="1"/>
</dbReference>
<dbReference type="OrthoDB" id="9811744at2"/>
<comment type="cofactor">
    <cofactor evidence="2">
        <name>Mg(2+)</name>
        <dbReference type="ChEBI" id="CHEBI:18420"/>
    </cofactor>
</comment>
<evidence type="ECO:0000256" key="6">
    <source>
        <dbReference type="ARBA" id="ARBA00022723"/>
    </source>
</evidence>
<keyword evidence="8" id="KW-0289">Folate biosynthesis</keyword>
<dbReference type="SUPFAM" id="SSF51717">
    <property type="entry name" value="Dihydropteroate synthetase-like"/>
    <property type="match status" value="1"/>
</dbReference>
<evidence type="ECO:0000256" key="5">
    <source>
        <dbReference type="ARBA" id="ARBA00022679"/>
    </source>
</evidence>
<comment type="catalytic activity">
    <reaction evidence="1">
        <text>(7,8-dihydropterin-6-yl)methyl diphosphate + 4-aminobenzoate = 7,8-dihydropteroate + diphosphate</text>
        <dbReference type="Rhea" id="RHEA:19949"/>
        <dbReference type="ChEBI" id="CHEBI:17836"/>
        <dbReference type="ChEBI" id="CHEBI:17839"/>
        <dbReference type="ChEBI" id="CHEBI:33019"/>
        <dbReference type="ChEBI" id="CHEBI:72950"/>
        <dbReference type="EC" id="2.5.1.15"/>
    </reaction>
</comment>
<comment type="pathway">
    <text evidence="3">Cofactor biosynthesis; tetrahydrofolate biosynthesis; 7,8-dihydrofolate from 2-amino-4-hydroxy-6-hydroxymethyl-7,8-dihydropteridine diphosphate and 4-aminobenzoate: step 1/2.</text>
</comment>
<feature type="domain" description="Pterin-binding" evidence="9">
    <location>
        <begin position="34"/>
        <end position="287"/>
    </location>
</feature>
<dbReference type="NCBIfam" id="TIGR01496">
    <property type="entry name" value="DHPS"/>
    <property type="match status" value="1"/>
</dbReference>
<evidence type="ECO:0000313" key="11">
    <source>
        <dbReference type="Proteomes" id="UP000198790"/>
    </source>
</evidence>
<evidence type="ECO:0000256" key="8">
    <source>
        <dbReference type="ARBA" id="ARBA00022909"/>
    </source>
</evidence>
<dbReference type="RefSeq" id="WP_092899743.1">
    <property type="nucleotide sequence ID" value="NZ_FOKK01000016.1"/>
</dbReference>
<dbReference type="Gene3D" id="3.20.20.20">
    <property type="entry name" value="Dihydropteroate synthase-like"/>
    <property type="match status" value="1"/>
</dbReference>
<evidence type="ECO:0000313" key="10">
    <source>
        <dbReference type="EMBL" id="SFB52163.1"/>
    </source>
</evidence>
<dbReference type="Proteomes" id="UP000198790">
    <property type="component" value="Unassembled WGS sequence"/>
</dbReference>
<keyword evidence="5" id="KW-0808">Transferase</keyword>
<dbReference type="InterPro" id="IPR011005">
    <property type="entry name" value="Dihydropteroate_synth-like_sf"/>
</dbReference>
<evidence type="ECO:0000256" key="7">
    <source>
        <dbReference type="ARBA" id="ARBA00022842"/>
    </source>
</evidence>
<dbReference type="GO" id="GO:0046656">
    <property type="term" value="P:folic acid biosynthetic process"/>
    <property type="evidence" value="ECO:0007669"/>
    <property type="project" value="UniProtKB-KW"/>
</dbReference>
<dbReference type="GO" id="GO:0004156">
    <property type="term" value="F:dihydropteroate synthase activity"/>
    <property type="evidence" value="ECO:0007669"/>
    <property type="project" value="UniProtKB-EC"/>
</dbReference>
<dbReference type="Pfam" id="PF00809">
    <property type="entry name" value="Pterin_bind"/>
    <property type="match status" value="1"/>
</dbReference>
<dbReference type="PROSITE" id="PS00793">
    <property type="entry name" value="DHPS_2"/>
    <property type="match status" value="1"/>
</dbReference>
<dbReference type="PROSITE" id="PS50972">
    <property type="entry name" value="PTERIN_BINDING"/>
    <property type="match status" value="1"/>
</dbReference>
<keyword evidence="11" id="KW-1185">Reference proteome</keyword>
<organism evidence="10 11">
    <name type="scientific">Algoriphagus aquimarinus</name>
    <dbReference type="NCBI Taxonomy" id="237018"/>
    <lineage>
        <taxon>Bacteria</taxon>
        <taxon>Pseudomonadati</taxon>
        <taxon>Bacteroidota</taxon>
        <taxon>Cytophagia</taxon>
        <taxon>Cytophagales</taxon>
        <taxon>Cyclobacteriaceae</taxon>
        <taxon>Algoriphagus</taxon>
    </lineage>
</organism>
<evidence type="ECO:0000256" key="2">
    <source>
        <dbReference type="ARBA" id="ARBA00001946"/>
    </source>
</evidence>
<evidence type="ECO:0000256" key="4">
    <source>
        <dbReference type="ARBA" id="ARBA00012458"/>
    </source>
</evidence>
<dbReference type="GO" id="GO:0046872">
    <property type="term" value="F:metal ion binding"/>
    <property type="evidence" value="ECO:0007669"/>
    <property type="project" value="UniProtKB-KW"/>
</dbReference>
<dbReference type="PANTHER" id="PTHR20941">
    <property type="entry name" value="FOLATE SYNTHESIS PROTEINS"/>
    <property type="match status" value="1"/>
</dbReference>
<name>A0A1I1BV17_9BACT</name>
<evidence type="ECO:0000256" key="1">
    <source>
        <dbReference type="ARBA" id="ARBA00000012"/>
    </source>
</evidence>
<proteinExistence type="predicted"/>
<dbReference type="AlphaFoldDB" id="A0A1I1BV17"/>
<dbReference type="GO" id="GO:0046654">
    <property type="term" value="P:tetrahydrofolate biosynthetic process"/>
    <property type="evidence" value="ECO:0007669"/>
    <property type="project" value="TreeGrafter"/>
</dbReference>
<sequence length="294" mass="32799">MFPLPGKSSKIEDKSFPQKNTLLIDGRLISWDKPQLMGIVNLTPDSFFEGSRAEKSLDKVATLAKSHISNGASILDLGGYSSRPGAAEVSLQEEIDRVIPAVRWITANYPETLISVDTFRAKVAKEAIRSGAHIVNDISAGDLDEQMLETVANLQVPYIAMHMRGNPQNMQKKTNYSDILGEILYYFTEKLEQFRKFGIKDVIIDPGFGFAKTLEQNYFLLRNLHQFQTLSLPVLVGISRKSMISKALDIKAEEALNGTTALNMFALCQGANILRVHDVKEANETLKLYNTLYP</sequence>
<protein>
    <recommendedName>
        <fullName evidence="4">dihydropteroate synthase</fullName>
        <ecNumber evidence="4">2.5.1.15</ecNumber>
    </recommendedName>
</protein>